<gene>
    <name evidence="10" type="ORF">SAMN05428946_1070</name>
</gene>
<dbReference type="NCBIfam" id="NF006747">
    <property type="entry name" value="PRK09271.1"/>
    <property type="match status" value="1"/>
</dbReference>
<dbReference type="InterPro" id="IPR029039">
    <property type="entry name" value="Flavoprotein-like_sf"/>
</dbReference>
<dbReference type="PANTHER" id="PTHR42809">
    <property type="entry name" value="FLAVODOXIN 2"/>
    <property type="match status" value="1"/>
</dbReference>
<dbReference type="GO" id="GO:0010181">
    <property type="term" value="F:FMN binding"/>
    <property type="evidence" value="ECO:0007669"/>
    <property type="project" value="InterPro"/>
</dbReference>
<organism evidence="10 11">
    <name type="scientific">Edaphobacillus lindanitolerans</name>
    <dbReference type="NCBI Taxonomy" id="550447"/>
    <lineage>
        <taxon>Bacteria</taxon>
        <taxon>Bacillati</taxon>
        <taxon>Bacillota</taxon>
        <taxon>Bacilli</taxon>
        <taxon>Bacillales</taxon>
        <taxon>Bacillaceae</taxon>
        <taxon>Edaphobacillus</taxon>
    </lineage>
</organism>
<dbReference type="Gene3D" id="3.40.50.360">
    <property type="match status" value="1"/>
</dbReference>
<sequence>MNKVLIAYATYSGNTKEAAELLAHKLGSAGCPAELHRIGTVPVPDLSGFDALVVGSFTWAEGSVPEEVKDFILDVGYKPPRVFVFGTGDTQFGGDGLFCRAAVKLARFYESTLPPLKIEQSPRGGQETLVQEWAAEVAGAMRKAPVRRRVPQDQADRPQTGRHFCTGQPQSTGVPASKT</sequence>
<dbReference type="RefSeq" id="WP_084186555.1">
    <property type="nucleotide sequence ID" value="NZ_FTPL01000001.1"/>
</dbReference>
<evidence type="ECO:0000256" key="7">
    <source>
        <dbReference type="ARBA" id="ARBA00022982"/>
    </source>
</evidence>
<keyword evidence="7" id="KW-0249">Electron transport</keyword>
<dbReference type="EMBL" id="FTPL01000001">
    <property type="protein sequence ID" value="SIT74353.1"/>
    <property type="molecule type" value="Genomic_DNA"/>
</dbReference>
<dbReference type="Proteomes" id="UP000187550">
    <property type="component" value="Unassembled WGS sequence"/>
</dbReference>
<protein>
    <submittedName>
        <fullName evidence="10">Ribonucleotide reductase-associated flavodoxin, putative</fullName>
    </submittedName>
</protein>
<dbReference type="SUPFAM" id="SSF52218">
    <property type="entry name" value="Flavoproteins"/>
    <property type="match status" value="1"/>
</dbReference>
<dbReference type="STRING" id="550447.SAMN05428946_1070"/>
<proteinExistence type="inferred from homology"/>
<dbReference type="GO" id="GO:0016651">
    <property type="term" value="F:oxidoreductase activity, acting on NAD(P)H"/>
    <property type="evidence" value="ECO:0007669"/>
    <property type="project" value="UniProtKB-ARBA"/>
</dbReference>
<comment type="function">
    <text evidence="2">Low-potential electron donor to a number of redox enzymes.</text>
</comment>
<accession>A0A1U7PNB9</accession>
<dbReference type="InterPro" id="IPR050619">
    <property type="entry name" value="Flavodoxin"/>
</dbReference>
<comment type="cofactor">
    <cofactor evidence="1">
        <name>FMN</name>
        <dbReference type="ChEBI" id="CHEBI:58210"/>
    </cofactor>
</comment>
<keyword evidence="4" id="KW-0813">Transport</keyword>
<evidence type="ECO:0000259" key="9">
    <source>
        <dbReference type="PROSITE" id="PS50902"/>
    </source>
</evidence>
<feature type="compositionally biased region" description="Polar residues" evidence="8">
    <location>
        <begin position="167"/>
        <end position="179"/>
    </location>
</feature>
<dbReference type="InterPro" id="IPR008254">
    <property type="entry name" value="Flavodoxin/NO_synth"/>
</dbReference>
<dbReference type="Pfam" id="PF00258">
    <property type="entry name" value="Flavodoxin_1"/>
    <property type="match status" value="1"/>
</dbReference>
<feature type="region of interest" description="Disordered" evidence="8">
    <location>
        <begin position="141"/>
        <end position="179"/>
    </location>
</feature>
<dbReference type="PANTHER" id="PTHR42809:SF1">
    <property type="entry name" value="FLAVODOXIN 1"/>
    <property type="match status" value="1"/>
</dbReference>
<comment type="similarity">
    <text evidence="3">Belongs to the flavodoxin family.</text>
</comment>
<keyword evidence="6" id="KW-0288">FMN</keyword>
<evidence type="ECO:0000256" key="8">
    <source>
        <dbReference type="SAM" id="MobiDB-lite"/>
    </source>
</evidence>
<dbReference type="PROSITE" id="PS50902">
    <property type="entry name" value="FLAVODOXIN_LIKE"/>
    <property type="match status" value="1"/>
</dbReference>
<evidence type="ECO:0000256" key="5">
    <source>
        <dbReference type="ARBA" id="ARBA00022630"/>
    </source>
</evidence>
<evidence type="ECO:0000256" key="2">
    <source>
        <dbReference type="ARBA" id="ARBA00003297"/>
    </source>
</evidence>
<evidence type="ECO:0000256" key="1">
    <source>
        <dbReference type="ARBA" id="ARBA00001917"/>
    </source>
</evidence>
<dbReference type="AlphaFoldDB" id="A0A1U7PNB9"/>
<evidence type="ECO:0000313" key="10">
    <source>
        <dbReference type="EMBL" id="SIT74353.1"/>
    </source>
</evidence>
<evidence type="ECO:0000256" key="6">
    <source>
        <dbReference type="ARBA" id="ARBA00022643"/>
    </source>
</evidence>
<name>A0A1U7PNB9_9BACI</name>
<evidence type="ECO:0000256" key="4">
    <source>
        <dbReference type="ARBA" id="ARBA00022448"/>
    </source>
</evidence>
<reference evidence="11" key="1">
    <citation type="submission" date="2017-01" db="EMBL/GenBank/DDBJ databases">
        <authorList>
            <person name="Varghese N."/>
            <person name="Submissions S."/>
        </authorList>
    </citation>
    <scope>NUCLEOTIDE SEQUENCE [LARGE SCALE GENOMIC DNA]</scope>
    <source>
        <strain evidence="11">MNA4</strain>
    </source>
</reference>
<keyword evidence="5" id="KW-0285">Flavoprotein</keyword>
<evidence type="ECO:0000313" key="11">
    <source>
        <dbReference type="Proteomes" id="UP000187550"/>
    </source>
</evidence>
<dbReference type="OrthoDB" id="9790745at2"/>
<feature type="domain" description="Flavodoxin-like" evidence="9">
    <location>
        <begin position="4"/>
        <end position="138"/>
    </location>
</feature>
<evidence type="ECO:0000256" key="3">
    <source>
        <dbReference type="ARBA" id="ARBA00005267"/>
    </source>
</evidence>
<keyword evidence="11" id="KW-1185">Reference proteome</keyword>